<dbReference type="PIRSF" id="PIRSF000097">
    <property type="entry name" value="AKR"/>
    <property type="match status" value="1"/>
</dbReference>
<keyword evidence="6" id="KW-1185">Reference proteome</keyword>
<dbReference type="InterPro" id="IPR036812">
    <property type="entry name" value="NAD(P)_OxRdtase_dom_sf"/>
</dbReference>
<dbReference type="InterPro" id="IPR023210">
    <property type="entry name" value="NADP_OxRdtase_dom"/>
</dbReference>
<gene>
    <name evidence="5" type="ORF">J2X11_002097</name>
</gene>
<keyword evidence="3 5" id="KW-0560">Oxidoreductase</keyword>
<sequence length="278" mass="30752">MTSVPNITLNNGIEIPQLGFGVWQVKPFETKAATLAAFEIGYRHIDTAQMYRNEQGVGEAVAESGLDRGEVFITSKLNNGYHAHDDASKAFDRSLEKMGFDYLDLFLIHWPLPDIDVDFVETWGALEEIYASGRAKAIGVSNFQPAHLRRVVQEGTVVPAVNQIEVHPFLTQDEARAANTENGVATEAWSPLAQGLVVESPEIAAIANAHGKSPAQVALRWQIQRGDIVFPKSVTVERIRENFEIFDFELSEDEVAAISALDKGHRTGPNPDEFNWIP</sequence>
<keyword evidence="2" id="KW-0521">NADP</keyword>
<dbReference type="PANTHER" id="PTHR43827">
    <property type="entry name" value="2,5-DIKETO-D-GLUCONIC ACID REDUCTASE"/>
    <property type="match status" value="1"/>
</dbReference>
<evidence type="ECO:0000256" key="2">
    <source>
        <dbReference type="ARBA" id="ARBA00022857"/>
    </source>
</evidence>
<dbReference type="InterPro" id="IPR018170">
    <property type="entry name" value="Aldo/ket_reductase_CS"/>
</dbReference>
<dbReference type="GO" id="GO:0016491">
    <property type="term" value="F:oxidoreductase activity"/>
    <property type="evidence" value="ECO:0007669"/>
    <property type="project" value="UniProtKB-KW"/>
</dbReference>
<dbReference type="PROSITE" id="PS00798">
    <property type="entry name" value="ALDOKETO_REDUCTASE_1"/>
    <property type="match status" value="1"/>
</dbReference>
<dbReference type="Gene3D" id="3.20.20.100">
    <property type="entry name" value="NADP-dependent oxidoreductase domain"/>
    <property type="match status" value="1"/>
</dbReference>
<dbReference type="PRINTS" id="PR00069">
    <property type="entry name" value="ALDKETRDTASE"/>
</dbReference>
<dbReference type="PROSITE" id="PS00062">
    <property type="entry name" value="ALDOKETO_REDUCTASE_2"/>
    <property type="match status" value="1"/>
</dbReference>
<name>A0ABU1UQ00_9ACTN</name>
<dbReference type="InterPro" id="IPR020471">
    <property type="entry name" value="AKR"/>
</dbReference>
<dbReference type="PANTHER" id="PTHR43827:SF3">
    <property type="entry name" value="NADP-DEPENDENT OXIDOREDUCTASE DOMAIN-CONTAINING PROTEIN"/>
    <property type="match status" value="1"/>
</dbReference>
<dbReference type="RefSeq" id="WP_309970555.1">
    <property type="nucleotide sequence ID" value="NZ_JAVDWH010000001.1"/>
</dbReference>
<dbReference type="EC" id="1.1.1.346" evidence="5"/>
<evidence type="ECO:0000256" key="1">
    <source>
        <dbReference type="ARBA" id="ARBA00007905"/>
    </source>
</evidence>
<evidence type="ECO:0000313" key="6">
    <source>
        <dbReference type="Proteomes" id="UP001257739"/>
    </source>
</evidence>
<evidence type="ECO:0000259" key="4">
    <source>
        <dbReference type="Pfam" id="PF00248"/>
    </source>
</evidence>
<protein>
    <submittedName>
        <fullName evidence="5">2,5-diketo-D-gluconate reductase A</fullName>
        <ecNumber evidence="5">1.1.1.346</ecNumber>
    </submittedName>
</protein>
<accession>A0ABU1UQ00</accession>
<reference evidence="5 6" key="1">
    <citation type="submission" date="2023-07" db="EMBL/GenBank/DDBJ databases">
        <title>Sorghum-associated microbial communities from plants grown in Nebraska, USA.</title>
        <authorList>
            <person name="Schachtman D."/>
        </authorList>
    </citation>
    <scope>NUCLEOTIDE SEQUENCE [LARGE SCALE GENOMIC DNA]</scope>
    <source>
        <strain evidence="5 6">BE248</strain>
    </source>
</reference>
<organism evidence="5 6">
    <name type="scientific">Aeromicrobium panaciterrae</name>
    <dbReference type="NCBI Taxonomy" id="363861"/>
    <lineage>
        <taxon>Bacteria</taxon>
        <taxon>Bacillati</taxon>
        <taxon>Actinomycetota</taxon>
        <taxon>Actinomycetes</taxon>
        <taxon>Propionibacteriales</taxon>
        <taxon>Nocardioidaceae</taxon>
        <taxon>Aeromicrobium</taxon>
    </lineage>
</organism>
<dbReference type="EMBL" id="JAVDWH010000001">
    <property type="protein sequence ID" value="MDR7087258.1"/>
    <property type="molecule type" value="Genomic_DNA"/>
</dbReference>
<evidence type="ECO:0000256" key="3">
    <source>
        <dbReference type="ARBA" id="ARBA00023002"/>
    </source>
</evidence>
<feature type="domain" description="NADP-dependent oxidoreductase" evidence="4">
    <location>
        <begin position="18"/>
        <end position="262"/>
    </location>
</feature>
<comment type="caution">
    <text evidence="5">The sequence shown here is derived from an EMBL/GenBank/DDBJ whole genome shotgun (WGS) entry which is preliminary data.</text>
</comment>
<evidence type="ECO:0000313" key="5">
    <source>
        <dbReference type="EMBL" id="MDR7087258.1"/>
    </source>
</evidence>
<comment type="similarity">
    <text evidence="1">Belongs to the aldo/keto reductase family.</text>
</comment>
<dbReference type="Proteomes" id="UP001257739">
    <property type="component" value="Unassembled WGS sequence"/>
</dbReference>
<proteinExistence type="inferred from homology"/>
<dbReference type="SUPFAM" id="SSF51430">
    <property type="entry name" value="NAD(P)-linked oxidoreductase"/>
    <property type="match status" value="1"/>
</dbReference>
<dbReference type="Pfam" id="PF00248">
    <property type="entry name" value="Aldo_ket_red"/>
    <property type="match status" value="1"/>
</dbReference>